<dbReference type="GeneID" id="113207757"/>
<feature type="coiled-coil region" evidence="1">
    <location>
        <begin position="171"/>
        <end position="362"/>
    </location>
</feature>
<evidence type="ECO:0000256" key="2">
    <source>
        <dbReference type="SAM" id="MobiDB-lite"/>
    </source>
</evidence>
<dbReference type="OrthoDB" id="2121607at2759"/>
<feature type="region of interest" description="Disordered" evidence="2">
    <location>
        <begin position="587"/>
        <end position="635"/>
    </location>
</feature>
<dbReference type="RefSeq" id="XP_026280223.1">
    <property type="nucleotide sequence ID" value="XM_026424438.1"/>
</dbReference>
<evidence type="ECO:0000256" key="1">
    <source>
        <dbReference type="SAM" id="Coils"/>
    </source>
</evidence>
<keyword evidence="1" id="KW-0175">Coiled coil</keyword>
<reference evidence="4" key="1">
    <citation type="submission" date="2025-08" db="UniProtKB">
        <authorList>
            <consortium name="RefSeq"/>
        </authorList>
    </citation>
    <scope>IDENTIFICATION</scope>
    <source>
        <tissue evidence="4">Whole organism</tissue>
    </source>
</reference>
<dbReference type="KEGG" id="foc:113207757"/>
<gene>
    <name evidence="4" type="primary">LOC113207757</name>
</gene>
<proteinExistence type="predicted"/>
<organism evidence="3 4">
    <name type="scientific">Frankliniella occidentalis</name>
    <name type="common">Western flower thrips</name>
    <name type="synonym">Euthrips occidentalis</name>
    <dbReference type="NCBI Taxonomy" id="133901"/>
    <lineage>
        <taxon>Eukaryota</taxon>
        <taxon>Metazoa</taxon>
        <taxon>Ecdysozoa</taxon>
        <taxon>Arthropoda</taxon>
        <taxon>Hexapoda</taxon>
        <taxon>Insecta</taxon>
        <taxon>Pterygota</taxon>
        <taxon>Neoptera</taxon>
        <taxon>Paraneoptera</taxon>
        <taxon>Thysanoptera</taxon>
        <taxon>Terebrantia</taxon>
        <taxon>Thripoidea</taxon>
        <taxon>Thripidae</taxon>
        <taxon>Frankliniella</taxon>
    </lineage>
</organism>
<dbReference type="AlphaFoldDB" id="A0A6J1SHN8"/>
<evidence type="ECO:0000313" key="3">
    <source>
        <dbReference type="Proteomes" id="UP000504606"/>
    </source>
</evidence>
<evidence type="ECO:0000313" key="4">
    <source>
        <dbReference type="RefSeq" id="XP_026280223.1"/>
    </source>
</evidence>
<accession>A0A6J1SHN8</accession>
<feature type="region of interest" description="Disordered" evidence="2">
    <location>
        <begin position="682"/>
        <end position="711"/>
    </location>
</feature>
<protein>
    <submittedName>
        <fullName evidence="4">Protein Spindly</fullName>
    </submittedName>
</protein>
<feature type="compositionally biased region" description="Basic and acidic residues" evidence="2">
    <location>
        <begin position="587"/>
        <end position="598"/>
    </location>
</feature>
<dbReference type="CTD" id="33578"/>
<sequence length="727" mass="82793">MSGEASEHNDSSSFRDFAAEYEQISSLSKEQSGKIEELTQEVYSLRSRLVVSERIQADYQTEIDSQQQQLHDLNASHALSILKLKEEHAERVEDLESKILSLENDLSELRQKQVLEKDELVKTRKELREFQDTSPVASLKAELQELVEEHAAGRLACEQHQELNQILLKDKTALFEELNNTREHLEMMEEKLKICKSDMTDQSETIEELRESLAVAQSELAGLKAGPSDSASRGNSLFAEVEDKRQDMLKKCSSLSKKYNEMKKDYGAKCAEIKRLNMENLKLRRKWQEEAEERDNRDVWLKDNYEIRIQELLKLVNDLKRDEKPVFVNGDSKILTFAEDLVERSRKEMAQLRNEMEQRSSERLNEAKALYMARGEILTLRSQVLSANAENLVLRDKLGEANITDLPSPKQSLERLKKTLFSSDGLMTASTQTDPVEENNHILEYPKEDVKYEIPACTSTLPVSSSLLPSLPKPKRLIKAEMMERLQLSNDDSSGVSEDDNSLLKHTESLTFNAESGPDELAKLGMEECSSVKEEASEEPFEFVLPSPTKPIGLFKAEIKEQNIQFESLSESNSAEILREDIFTRGSSKLEPEPKLEDCSQTVSVKREELHHGNQSTSIDDSDAENSCESESCFQKPTHDDVENILPIPKFPAPRQSILAKVSRPSLIPIDQNLTRRVRFADPQPASETETFKSEVSVKQSPPKKLVRTAKPKMTRRIIVSKETEYQ</sequence>
<keyword evidence="3" id="KW-1185">Reference proteome</keyword>
<dbReference type="Proteomes" id="UP000504606">
    <property type="component" value="Unplaced"/>
</dbReference>
<name>A0A6J1SHN8_FRAOC</name>
<feature type="coiled-coil region" evidence="1">
    <location>
        <begin position="56"/>
        <end position="119"/>
    </location>
</feature>